<comment type="similarity">
    <text evidence="1 5">Belongs to the 5-formyltetrahydrofolate cyclo-ligase family.</text>
</comment>
<keyword evidence="2 4" id="KW-0547">Nucleotide-binding</keyword>
<keyword evidence="5" id="KW-0479">Metal-binding</keyword>
<evidence type="ECO:0000313" key="7">
    <source>
        <dbReference type="EMBL" id="ROP91292.1"/>
    </source>
</evidence>
<comment type="catalytic activity">
    <reaction evidence="5">
        <text>(6S)-5-formyl-5,6,7,8-tetrahydrofolate + ATP = (6R)-5,10-methenyltetrahydrofolate + ADP + phosphate</text>
        <dbReference type="Rhea" id="RHEA:10488"/>
        <dbReference type="ChEBI" id="CHEBI:30616"/>
        <dbReference type="ChEBI" id="CHEBI:43474"/>
        <dbReference type="ChEBI" id="CHEBI:57455"/>
        <dbReference type="ChEBI" id="CHEBI:57457"/>
        <dbReference type="ChEBI" id="CHEBI:456216"/>
        <dbReference type="EC" id="6.3.3.2"/>
    </reaction>
</comment>
<keyword evidence="8" id="KW-1185">Reference proteome</keyword>
<feature type="binding site" evidence="4">
    <location>
        <position position="81"/>
    </location>
    <ligand>
        <name>substrate</name>
    </ligand>
</feature>
<name>A0A3N1LIW8_9PROT</name>
<proteinExistence type="inferred from homology"/>
<dbReference type="InterPro" id="IPR037171">
    <property type="entry name" value="NagB/RpiA_transferase-like"/>
</dbReference>
<feature type="region of interest" description="Disordered" evidence="6">
    <location>
        <begin position="1"/>
        <end position="25"/>
    </location>
</feature>
<dbReference type="PIRSF" id="PIRSF006806">
    <property type="entry name" value="FTHF_cligase"/>
    <property type="match status" value="1"/>
</dbReference>
<dbReference type="EMBL" id="RJKX01000014">
    <property type="protein sequence ID" value="ROP91292.1"/>
    <property type="molecule type" value="Genomic_DNA"/>
</dbReference>
<keyword evidence="7" id="KW-0436">Ligase</keyword>
<dbReference type="GO" id="GO:0030272">
    <property type="term" value="F:5-formyltetrahydrofolate cyclo-ligase activity"/>
    <property type="evidence" value="ECO:0007669"/>
    <property type="project" value="UniProtKB-EC"/>
</dbReference>
<dbReference type="AlphaFoldDB" id="A0A3N1LIW8"/>
<evidence type="ECO:0000313" key="8">
    <source>
        <dbReference type="Proteomes" id="UP000278222"/>
    </source>
</evidence>
<keyword evidence="5" id="KW-0460">Magnesium</keyword>
<evidence type="ECO:0000256" key="1">
    <source>
        <dbReference type="ARBA" id="ARBA00010638"/>
    </source>
</evidence>
<comment type="cofactor">
    <cofactor evidence="5">
        <name>Mg(2+)</name>
        <dbReference type="ChEBI" id="CHEBI:18420"/>
    </cofactor>
</comment>
<dbReference type="PANTHER" id="PTHR23407:SF1">
    <property type="entry name" value="5-FORMYLTETRAHYDROFOLATE CYCLO-LIGASE"/>
    <property type="match status" value="1"/>
</dbReference>
<feature type="binding site" evidence="4">
    <location>
        <begin position="156"/>
        <end position="164"/>
    </location>
    <ligand>
        <name>ATP</name>
        <dbReference type="ChEBI" id="CHEBI:30616"/>
    </ligand>
</feature>
<dbReference type="InterPro" id="IPR024185">
    <property type="entry name" value="FTHF_cligase-like_sf"/>
</dbReference>
<accession>A0A3N1LIW8</accession>
<dbReference type="InterPro" id="IPR002698">
    <property type="entry name" value="FTHF_cligase"/>
</dbReference>
<evidence type="ECO:0000256" key="3">
    <source>
        <dbReference type="ARBA" id="ARBA00022840"/>
    </source>
</evidence>
<dbReference type="Proteomes" id="UP000278222">
    <property type="component" value="Unassembled WGS sequence"/>
</dbReference>
<protein>
    <recommendedName>
        <fullName evidence="5">5-formyltetrahydrofolate cyclo-ligase</fullName>
        <ecNumber evidence="5">6.3.3.2</ecNumber>
    </recommendedName>
</protein>
<evidence type="ECO:0000256" key="5">
    <source>
        <dbReference type="RuleBase" id="RU361279"/>
    </source>
</evidence>
<dbReference type="NCBIfam" id="TIGR02727">
    <property type="entry name" value="MTHFS_bact"/>
    <property type="match status" value="1"/>
</dbReference>
<evidence type="ECO:0000256" key="2">
    <source>
        <dbReference type="ARBA" id="ARBA00022741"/>
    </source>
</evidence>
<keyword evidence="3 4" id="KW-0067">ATP-binding</keyword>
<gene>
    <name evidence="7" type="ORF">EDC65_3158</name>
</gene>
<dbReference type="EC" id="6.3.3.2" evidence="5"/>
<dbReference type="GO" id="GO:0035999">
    <property type="term" value="P:tetrahydrofolate interconversion"/>
    <property type="evidence" value="ECO:0007669"/>
    <property type="project" value="TreeGrafter"/>
</dbReference>
<comment type="caution">
    <text evidence="7">The sequence shown here is derived from an EMBL/GenBank/DDBJ whole genome shotgun (WGS) entry which is preliminary data.</text>
</comment>
<sequence length="218" mass="23116">MPTAEAAPSTLSSAISPSADRDTDLEHEKATFRVAATLRRSDAARHAGPDAGDRLADRFLAAIPAVTPETVVSGYFPIGEEMDPRPLMARLAAAGCTLCLPVTPRRGLPLTFRQWRPGDPLRARPFGLSEPLPEAPAAEPDLLLVPLLAFDAAGRRMGYGGGFYDRTLAGLRARRTVRAIGVAFDGQFCDRVPAGPHDARLDAIVTEAAFYPAAAAGD</sequence>
<dbReference type="GO" id="GO:0009396">
    <property type="term" value="P:folic acid-containing compound biosynthetic process"/>
    <property type="evidence" value="ECO:0007669"/>
    <property type="project" value="TreeGrafter"/>
</dbReference>
<dbReference type="SUPFAM" id="SSF100950">
    <property type="entry name" value="NagB/RpiA/CoA transferase-like"/>
    <property type="match status" value="1"/>
</dbReference>
<dbReference type="Pfam" id="PF01812">
    <property type="entry name" value="5-FTHF_cyc-lig"/>
    <property type="match status" value="1"/>
</dbReference>
<organism evidence="7 8">
    <name type="scientific">Stella humosa</name>
    <dbReference type="NCBI Taxonomy" id="94"/>
    <lineage>
        <taxon>Bacteria</taxon>
        <taxon>Pseudomonadati</taxon>
        <taxon>Pseudomonadota</taxon>
        <taxon>Alphaproteobacteria</taxon>
        <taxon>Rhodospirillales</taxon>
        <taxon>Stellaceae</taxon>
        <taxon>Stella</taxon>
    </lineage>
</organism>
<dbReference type="GO" id="GO:0046872">
    <property type="term" value="F:metal ion binding"/>
    <property type="evidence" value="ECO:0007669"/>
    <property type="project" value="UniProtKB-KW"/>
</dbReference>
<dbReference type="PANTHER" id="PTHR23407">
    <property type="entry name" value="ATPASE INHIBITOR/5-FORMYLTETRAHYDROFOLATE CYCLO-LIGASE"/>
    <property type="match status" value="1"/>
</dbReference>
<dbReference type="Gene3D" id="3.40.50.10420">
    <property type="entry name" value="NagB/RpiA/CoA transferase-like"/>
    <property type="match status" value="1"/>
</dbReference>
<reference evidence="7 8" key="1">
    <citation type="submission" date="2018-11" db="EMBL/GenBank/DDBJ databases">
        <title>Genomic Encyclopedia of Type Strains, Phase IV (KMG-IV): sequencing the most valuable type-strain genomes for metagenomic binning, comparative biology and taxonomic classification.</title>
        <authorList>
            <person name="Goeker M."/>
        </authorList>
    </citation>
    <scope>NUCLEOTIDE SEQUENCE [LARGE SCALE GENOMIC DNA]</scope>
    <source>
        <strain evidence="7 8">DSM 5900</strain>
    </source>
</reference>
<evidence type="ECO:0000256" key="6">
    <source>
        <dbReference type="SAM" id="MobiDB-lite"/>
    </source>
</evidence>
<evidence type="ECO:0000256" key="4">
    <source>
        <dbReference type="PIRSR" id="PIRSR006806-1"/>
    </source>
</evidence>
<dbReference type="GO" id="GO:0005524">
    <property type="term" value="F:ATP binding"/>
    <property type="evidence" value="ECO:0007669"/>
    <property type="project" value="UniProtKB-KW"/>
</dbReference>